<name>A0A7S3DQ60_9STRA</name>
<reference evidence="2" key="1">
    <citation type="submission" date="2021-01" db="EMBL/GenBank/DDBJ databases">
        <authorList>
            <person name="Corre E."/>
            <person name="Pelletier E."/>
            <person name="Niang G."/>
            <person name="Scheremetjew M."/>
            <person name="Finn R."/>
            <person name="Kale V."/>
            <person name="Holt S."/>
            <person name="Cochrane G."/>
            <person name="Meng A."/>
            <person name="Brown T."/>
            <person name="Cohen L."/>
        </authorList>
    </citation>
    <scope>NUCLEOTIDE SEQUENCE</scope>
    <source>
        <strain evidence="2">CCMP125</strain>
    </source>
</reference>
<protein>
    <submittedName>
        <fullName evidence="2">Uncharacterized protein</fullName>
    </submittedName>
</protein>
<organism evidence="2">
    <name type="scientific">Entomoneis paludosa</name>
    <dbReference type="NCBI Taxonomy" id="265537"/>
    <lineage>
        <taxon>Eukaryota</taxon>
        <taxon>Sar</taxon>
        <taxon>Stramenopiles</taxon>
        <taxon>Ochrophyta</taxon>
        <taxon>Bacillariophyta</taxon>
        <taxon>Bacillariophyceae</taxon>
        <taxon>Bacillariophycidae</taxon>
        <taxon>Entomoneidaceae</taxon>
        <taxon>Entomoneis</taxon>
    </lineage>
</organism>
<feature type="compositionally biased region" description="Polar residues" evidence="1">
    <location>
        <begin position="220"/>
        <end position="239"/>
    </location>
</feature>
<dbReference type="AlphaFoldDB" id="A0A7S3DQ60"/>
<gene>
    <name evidence="2" type="ORF">APAL1065_LOCUS13256</name>
</gene>
<dbReference type="EMBL" id="HBHT01019776">
    <property type="protein sequence ID" value="CAD9968527.1"/>
    <property type="molecule type" value="Transcribed_RNA"/>
</dbReference>
<feature type="region of interest" description="Disordered" evidence="1">
    <location>
        <begin position="125"/>
        <end position="201"/>
    </location>
</feature>
<sequence length="239" mass="25493">MVAAAYPTYDATSSKISKRKIGLKIYQTIIDRGGRFLDLEGKPMDRPKSILKVMKALKDAKTWTSDAKRLAKRKRDEQKSREVHQEAKKPRIEESPVALTAPVKQEDPVAVAAVVAAVAAVDDATKAAVDEDSDPKSRLEKRGQTLPTKRQGQNGESEQMDTEPTQVKGEAPQNEAAADSSKTEAPVDSANATEGAGAAKDPEAVLQGLQLLTKAAANARDTTGSKAAQSSEIQNSASV</sequence>
<evidence type="ECO:0000313" key="2">
    <source>
        <dbReference type="EMBL" id="CAD9968527.1"/>
    </source>
</evidence>
<feature type="region of interest" description="Disordered" evidence="1">
    <location>
        <begin position="218"/>
        <end position="239"/>
    </location>
</feature>
<evidence type="ECO:0000256" key="1">
    <source>
        <dbReference type="SAM" id="MobiDB-lite"/>
    </source>
</evidence>
<accession>A0A7S3DQ60</accession>
<feature type="compositionally biased region" description="Polar residues" evidence="1">
    <location>
        <begin position="145"/>
        <end position="165"/>
    </location>
</feature>
<feature type="compositionally biased region" description="Basic and acidic residues" evidence="1">
    <location>
        <begin position="66"/>
        <end position="94"/>
    </location>
</feature>
<proteinExistence type="predicted"/>
<feature type="region of interest" description="Disordered" evidence="1">
    <location>
        <begin position="66"/>
        <end position="100"/>
    </location>
</feature>
<feature type="compositionally biased region" description="Basic and acidic residues" evidence="1">
    <location>
        <begin position="125"/>
        <end position="143"/>
    </location>
</feature>